<dbReference type="Proteomes" id="UP001261871">
    <property type="component" value="Unassembled WGS sequence"/>
</dbReference>
<sequence length="124" mass="14128">MNRVIKIVKTNNSKMHFWVLVMFAFFTSSVAFAQKSDVEISLNEVSINQNDYTIDTPPVKVSTSELNSNMNFILWFMGTKEDLNSNNKSKESFYSKKSIITSGREPNHLLLKTLLKKAINSKAC</sequence>
<evidence type="ECO:0000313" key="3">
    <source>
        <dbReference type="Proteomes" id="UP001261871"/>
    </source>
</evidence>
<protein>
    <submittedName>
        <fullName evidence="2">Uncharacterized protein</fullName>
    </submittedName>
</protein>
<keyword evidence="3" id="KW-1185">Reference proteome</keyword>
<feature type="signal peptide" evidence="1">
    <location>
        <begin position="1"/>
        <end position="33"/>
    </location>
</feature>
<reference evidence="2 3" key="1">
    <citation type="submission" date="2023-07" db="EMBL/GenBank/DDBJ databases">
        <title>Sorghum-associated microbial communities from plants grown in Nebraska, USA.</title>
        <authorList>
            <person name="Schachtman D."/>
        </authorList>
    </citation>
    <scope>NUCLEOTIDE SEQUENCE [LARGE SCALE GENOMIC DNA]</scope>
    <source>
        <strain evidence="2 3">BE124</strain>
    </source>
</reference>
<dbReference type="EMBL" id="JAVDTX010000001">
    <property type="protein sequence ID" value="MDR6843846.1"/>
    <property type="molecule type" value="Genomic_DNA"/>
</dbReference>
<proteinExistence type="predicted"/>
<name>A0ABU1RYL1_9FLAO</name>
<feature type="chain" id="PRO_5046235434" evidence="1">
    <location>
        <begin position="34"/>
        <end position="124"/>
    </location>
</feature>
<evidence type="ECO:0000313" key="2">
    <source>
        <dbReference type="EMBL" id="MDR6843846.1"/>
    </source>
</evidence>
<accession>A0ABU1RYL1</accession>
<gene>
    <name evidence="2" type="ORF">J2W95_000526</name>
</gene>
<evidence type="ECO:0000256" key="1">
    <source>
        <dbReference type="SAM" id="SignalP"/>
    </source>
</evidence>
<comment type="caution">
    <text evidence="2">The sequence shown here is derived from an EMBL/GenBank/DDBJ whole genome shotgun (WGS) entry which is preliminary data.</text>
</comment>
<keyword evidence="1" id="KW-0732">Signal</keyword>
<dbReference type="RefSeq" id="WP_310003646.1">
    <property type="nucleotide sequence ID" value="NZ_JAVDTX010000001.1"/>
</dbReference>
<organism evidence="2 3">
    <name type="scientific">Flavobacterium granuli</name>
    <dbReference type="NCBI Taxonomy" id="280093"/>
    <lineage>
        <taxon>Bacteria</taxon>
        <taxon>Pseudomonadati</taxon>
        <taxon>Bacteroidota</taxon>
        <taxon>Flavobacteriia</taxon>
        <taxon>Flavobacteriales</taxon>
        <taxon>Flavobacteriaceae</taxon>
        <taxon>Flavobacterium</taxon>
    </lineage>
</organism>